<dbReference type="Proteomes" id="UP000256964">
    <property type="component" value="Unassembled WGS sequence"/>
</dbReference>
<proteinExistence type="predicted"/>
<name>A0A371CIL3_9APHY</name>
<accession>A0A371CIL3</accession>
<dbReference type="AlphaFoldDB" id="A0A371CIL3"/>
<dbReference type="OrthoDB" id="10676395at2759"/>
<dbReference type="EMBL" id="KZ857586">
    <property type="protein sequence ID" value="RDX40114.1"/>
    <property type="molecule type" value="Genomic_DNA"/>
</dbReference>
<keyword evidence="2" id="KW-1185">Reference proteome</keyword>
<reference evidence="1 2" key="1">
    <citation type="journal article" date="2018" name="Biotechnol. Biofuels">
        <title>Integrative visual omics of the white-rot fungus Polyporus brumalis exposes the biotechnological potential of its oxidative enzymes for delignifying raw plant biomass.</title>
        <authorList>
            <person name="Miyauchi S."/>
            <person name="Rancon A."/>
            <person name="Drula E."/>
            <person name="Hage H."/>
            <person name="Chaduli D."/>
            <person name="Favel A."/>
            <person name="Grisel S."/>
            <person name="Henrissat B."/>
            <person name="Herpoel-Gimbert I."/>
            <person name="Ruiz-Duenas F.J."/>
            <person name="Chevret D."/>
            <person name="Hainaut M."/>
            <person name="Lin J."/>
            <person name="Wang M."/>
            <person name="Pangilinan J."/>
            <person name="Lipzen A."/>
            <person name="Lesage-Meessen L."/>
            <person name="Navarro D."/>
            <person name="Riley R."/>
            <person name="Grigoriev I.V."/>
            <person name="Zhou S."/>
            <person name="Raouche S."/>
            <person name="Rosso M.N."/>
        </authorList>
    </citation>
    <scope>NUCLEOTIDE SEQUENCE [LARGE SCALE GENOMIC DNA]</scope>
    <source>
        <strain evidence="1 2">BRFM 1820</strain>
    </source>
</reference>
<sequence length="486" mass="53525">MSSTALRDTSIREGHFLFSVTVPGSVPLRSSSPGSESSPLPSTMWLGSQPADAEVLQFDGSSYIPKIKVGARWSRPLNGTILPPVQRLGTALRMDAVELASYFQPGVRRFLPAKVTTTDVRGKVVGTPIVSGKKLSYVLKPQIESDQLKGLFYLPVAIHARYDTLLRQWSATTPSRTAPQPAATSPSPSAPPYALSAPAMGNVLLSHVAQEMRKDANLRGALENFSPPDLHEQCRAHAADLVKSHSQAAEMLLLHKETAATELVRKDREIEGLLAQLVDARAGNALLEAQVDREATARLARDVEVSELRRQQEREISALRVQHDNAMSSLRSAHAQEEARFAAERQTHAADQTRWLSDTSSLQNQLQGVKNQLQSVTNQLRTALGASRSQHAQIAVLIRNRCSPSGKRRNVSNSSCRMPGQPFSAVFARMRPIWSPTYKWRNEQPAFLTDENELDESPRCPFCRHAGKAADARVCTRLNEIIDELT</sequence>
<organism evidence="1 2">
    <name type="scientific">Lentinus brumalis</name>
    <dbReference type="NCBI Taxonomy" id="2498619"/>
    <lineage>
        <taxon>Eukaryota</taxon>
        <taxon>Fungi</taxon>
        <taxon>Dikarya</taxon>
        <taxon>Basidiomycota</taxon>
        <taxon>Agaricomycotina</taxon>
        <taxon>Agaricomycetes</taxon>
        <taxon>Polyporales</taxon>
        <taxon>Polyporaceae</taxon>
        <taxon>Lentinus</taxon>
    </lineage>
</organism>
<evidence type="ECO:0000313" key="2">
    <source>
        <dbReference type="Proteomes" id="UP000256964"/>
    </source>
</evidence>
<gene>
    <name evidence="1" type="ORF">OH76DRAFT_1423906</name>
</gene>
<protein>
    <submittedName>
        <fullName evidence="1">Uncharacterized protein</fullName>
    </submittedName>
</protein>
<evidence type="ECO:0000313" key="1">
    <source>
        <dbReference type="EMBL" id="RDX40114.1"/>
    </source>
</evidence>